<organism evidence="2 3">
    <name type="scientific">Hibiscus sabdariffa</name>
    <name type="common">roselle</name>
    <dbReference type="NCBI Taxonomy" id="183260"/>
    <lineage>
        <taxon>Eukaryota</taxon>
        <taxon>Viridiplantae</taxon>
        <taxon>Streptophyta</taxon>
        <taxon>Embryophyta</taxon>
        <taxon>Tracheophyta</taxon>
        <taxon>Spermatophyta</taxon>
        <taxon>Magnoliopsida</taxon>
        <taxon>eudicotyledons</taxon>
        <taxon>Gunneridae</taxon>
        <taxon>Pentapetalae</taxon>
        <taxon>rosids</taxon>
        <taxon>malvids</taxon>
        <taxon>Malvales</taxon>
        <taxon>Malvaceae</taxon>
        <taxon>Malvoideae</taxon>
        <taxon>Hibiscus</taxon>
    </lineage>
</organism>
<proteinExistence type="predicted"/>
<dbReference type="PANTHER" id="PTHR33098:SF46">
    <property type="entry name" value="COTTON FIBER PROTEIN"/>
    <property type="match status" value="1"/>
</dbReference>
<evidence type="ECO:0000313" key="2">
    <source>
        <dbReference type="EMBL" id="KAK8525041.1"/>
    </source>
</evidence>
<dbReference type="Pfam" id="PF05553">
    <property type="entry name" value="DUF761"/>
    <property type="match status" value="2"/>
</dbReference>
<gene>
    <name evidence="2" type="ORF">V6N12_029889</name>
</gene>
<evidence type="ECO:0000256" key="1">
    <source>
        <dbReference type="SAM" id="MobiDB-lite"/>
    </source>
</evidence>
<sequence length="247" mass="28483">MKKSYVTHPYQSSRFAERNVDVSEEDGGVTEKKAAAAPLNKPERMPSVDINKSAEAFIQKFRHQLLLQRLESIENYQKMLARDRQTDSYIAIFFHAAFNLSHGRTVFPRRSHLLPPLPAQWNRSLLRSNSIFPLAFAGYKYGRGTPLAGQTIIQEQRDRSRITMKKSYVTHPYQSSRFAERNVDVSEEDRAVTEKKAAAAPLNKPERVPSVDINESAEAFIQKFRHQLLLQRLESIENYQQMMARCL</sequence>
<dbReference type="InterPro" id="IPR008480">
    <property type="entry name" value="DUF761_pln"/>
</dbReference>
<reference evidence="2 3" key="1">
    <citation type="journal article" date="2024" name="G3 (Bethesda)">
        <title>Genome assembly of Hibiscus sabdariffa L. provides insights into metabolisms of medicinal natural products.</title>
        <authorList>
            <person name="Kim T."/>
        </authorList>
    </citation>
    <scope>NUCLEOTIDE SEQUENCE [LARGE SCALE GENOMIC DNA]</scope>
    <source>
        <strain evidence="2">TK-2024</strain>
        <tissue evidence="2">Old leaves</tissue>
    </source>
</reference>
<name>A0ABR2D045_9ROSI</name>
<accession>A0ABR2D045</accession>
<protein>
    <recommendedName>
        <fullName evidence="4">DUF761 domain-containing protein</fullName>
    </recommendedName>
</protein>
<dbReference type="EMBL" id="JBBPBM010000041">
    <property type="protein sequence ID" value="KAK8525041.1"/>
    <property type="molecule type" value="Genomic_DNA"/>
</dbReference>
<evidence type="ECO:0008006" key="4">
    <source>
        <dbReference type="Google" id="ProtNLM"/>
    </source>
</evidence>
<feature type="region of interest" description="Disordered" evidence="1">
    <location>
        <begin position="16"/>
        <end position="37"/>
    </location>
</feature>
<evidence type="ECO:0000313" key="3">
    <source>
        <dbReference type="Proteomes" id="UP001472677"/>
    </source>
</evidence>
<comment type="caution">
    <text evidence="2">The sequence shown here is derived from an EMBL/GenBank/DDBJ whole genome shotgun (WGS) entry which is preliminary data.</text>
</comment>
<keyword evidence="3" id="KW-1185">Reference proteome</keyword>
<dbReference type="Proteomes" id="UP001472677">
    <property type="component" value="Unassembled WGS sequence"/>
</dbReference>
<dbReference type="PANTHER" id="PTHR33098">
    <property type="entry name" value="COTTON FIBER (DUF761)"/>
    <property type="match status" value="1"/>
</dbReference>